<accession>A0ABR3XK58</accession>
<protein>
    <recommendedName>
        <fullName evidence="3">ASST-domain-containing protein</fullName>
    </recommendedName>
</protein>
<dbReference type="PANTHER" id="PTHR35340:SF9">
    <property type="entry name" value="ASST-DOMAIN-CONTAINING PROTEIN"/>
    <property type="match status" value="1"/>
</dbReference>
<dbReference type="SUPFAM" id="SSF50998">
    <property type="entry name" value="Quinoprotein alcohol dehydrogenase-like"/>
    <property type="match status" value="1"/>
</dbReference>
<comment type="caution">
    <text evidence="1">The sequence shown here is derived from an EMBL/GenBank/DDBJ whole genome shotgun (WGS) entry which is preliminary data.</text>
</comment>
<dbReference type="Proteomes" id="UP001586593">
    <property type="component" value="Unassembled WGS sequence"/>
</dbReference>
<evidence type="ECO:0008006" key="3">
    <source>
        <dbReference type="Google" id="ProtNLM"/>
    </source>
</evidence>
<organism evidence="1 2">
    <name type="scientific">Phialemonium thermophilum</name>
    <dbReference type="NCBI Taxonomy" id="223376"/>
    <lineage>
        <taxon>Eukaryota</taxon>
        <taxon>Fungi</taxon>
        <taxon>Dikarya</taxon>
        <taxon>Ascomycota</taxon>
        <taxon>Pezizomycotina</taxon>
        <taxon>Sordariomycetes</taxon>
        <taxon>Sordariomycetidae</taxon>
        <taxon>Cephalothecales</taxon>
        <taxon>Cephalothecaceae</taxon>
        <taxon>Phialemonium</taxon>
    </lineage>
</organism>
<dbReference type="InterPro" id="IPR011047">
    <property type="entry name" value="Quinoprotein_ADH-like_sf"/>
</dbReference>
<dbReference type="Pfam" id="PF14269">
    <property type="entry name" value="Arylsulfotran_2"/>
    <property type="match status" value="1"/>
</dbReference>
<keyword evidence="2" id="KW-1185">Reference proteome</keyword>
<evidence type="ECO:0000313" key="1">
    <source>
        <dbReference type="EMBL" id="KAL1876362.1"/>
    </source>
</evidence>
<dbReference type="PANTHER" id="PTHR35340">
    <property type="entry name" value="PQQ ENZYME REPEAT PROTEIN-RELATED"/>
    <property type="match status" value="1"/>
</dbReference>
<dbReference type="EMBL" id="JAZHXJ010000080">
    <property type="protein sequence ID" value="KAL1876362.1"/>
    <property type="molecule type" value="Genomic_DNA"/>
</dbReference>
<reference evidence="1 2" key="1">
    <citation type="journal article" date="2024" name="Commun. Biol.">
        <title>Comparative genomic analysis of thermophilic fungi reveals convergent evolutionary adaptations and gene losses.</title>
        <authorList>
            <person name="Steindorff A.S."/>
            <person name="Aguilar-Pontes M.V."/>
            <person name="Robinson A.J."/>
            <person name="Andreopoulos B."/>
            <person name="LaButti K."/>
            <person name="Kuo A."/>
            <person name="Mondo S."/>
            <person name="Riley R."/>
            <person name="Otillar R."/>
            <person name="Haridas S."/>
            <person name="Lipzen A."/>
            <person name="Grimwood J."/>
            <person name="Schmutz J."/>
            <person name="Clum A."/>
            <person name="Reid I.D."/>
            <person name="Moisan M.C."/>
            <person name="Butler G."/>
            <person name="Nguyen T.T.M."/>
            <person name="Dewar K."/>
            <person name="Conant G."/>
            <person name="Drula E."/>
            <person name="Henrissat B."/>
            <person name="Hansel C."/>
            <person name="Singer S."/>
            <person name="Hutchinson M.I."/>
            <person name="de Vries R.P."/>
            <person name="Natvig D.O."/>
            <person name="Powell A.J."/>
            <person name="Tsang A."/>
            <person name="Grigoriev I.V."/>
        </authorList>
    </citation>
    <scope>NUCLEOTIDE SEQUENCE [LARGE SCALE GENOMIC DNA]</scope>
    <source>
        <strain evidence="1 2">ATCC 24622</strain>
    </source>
</reference>
<dbReference type="InterPro" id="IPR053143">
    <property type="entry name" value="Arylsulfate_ST"/>
</dbReference>
<evidence type="ECO:0000313" key="2">
    <source>
        <dbReference type="Proteomes" id="UP001586593"/>
    </source>
</evidence>
<proteinExistence type="predicted"/>
<name>A0ABR3XK58_9PEZI</name>
<gene>
    <name evidence="1" type="ORF">VTK73DRAFT_9541</name>
</gene>
<dbReference type="InterPro" id="IPR039535">
    <property type="entry name" value="ASST-like"/>
</dbReference>
<sequence>MDKQHVRGFAKHTKCILFLRLLGPGGSRDPPGWEVIAQDGGTGNRWRIPGDLTLVRTPLTTADGAPNGTWTHISVNFTITSAFDNTTLPCSGETVTETPGNYTDVNPGQGYVNGTCEYLGSAMGPVDTHFQYNLNFREADMYIYQDFTCNRTQTGRPWRVHADCMTKQINVYCDDTGHVCTSPYPFDFGVYYVPLFPPPPLTNCSAGVVSNEVPFVVTNVSYNSVQSSDRAPVLGAAYVVLSLPLIDFTMRCLPSGDEMAYNYNGTTNTWYDCAADFTNPPDMPATWIQFNKNTWELKIVQEFSCDDADKDHPEYITATGTTMIPRECADTWNGIQSIDCWSTKVVTFLAENVTKSLERPPPHTLPLAITGGGSNSSRTKNKVAVVSNPTVVLDSESERFATEFFLKMAGIPKEMLNPDVLPKLLGNPLVPANRSRVAPGYLFVGPYFGPEQPTAYIFRDDGDLVWSGLGYLGGAIGANPHVTRYNGQDVLAAFAGVVDLSHGHGFGTPVLLAKEGYRQVAVARPRAPRLVDLHEFRIVGERTALLEIYQPTPYDLKPYGGTKEHQWIVDGIIQEIDVKTGDVLFESHSLDFAGPEESFHPLTGVNSTDAWDYLHVNSVDKDNEGNYLVSGRHTSTIYKLDGRTGSLLWRLGGKRSDFTLSDPFRFQHDARFLWRSADGRFETISLFDNAASSSTPSNGDQRQGPSRARIFKLDHTARIATELASYYAPGKLTAFSQGNAQVLPNGNVFVNWGSAGAVTEFAHNGEVLFHTFLNSAGPSQNYRGFRFEWEGATSGETPAIVALRETRGPTRVYVSWNGDTVTQVWRFYGTDGSRRDIRVLLGEVKRSSFETAFELSAEQVRLVGRDGQIFAEAVDNKGKVLAISPGVNVQDAIRSLPKVHYGGVNQDTAVEADTWEEL</sequence>